<keyword evidence="10 14" id="KW-0547">Nucleotide-binding</keyword>
<comment type="similarity">
    <text evidence="7 14">Belongs to the CobU/CobP family.</text>
</comment>
<comment type="pathway">
    <text evidence="6 14">Cofactor biosynthesis; adenosylcobalamin biosynthesis; adenosylcobalamin from cob(II)yrinate a,c-diamide: step 5/7.</text>
</comment>
<comment type="pathway">
    <text evidence="5 14">Cofactor biosynthesis; adenosylcobalamin biosynthesis; adenosylcobalamin from cob(II)yrinate a,c-diamide: step 6/7.</text>
</comment>
<keyword evidence="15" id="KW-0548">Nucleotidyltransferase</keyword>
<dbReference type="EC" id="2.7.7.62" evidence="14"/>
<keyword evidence="8 14" id="KW-0169">Cobalamin biosynthesis</keyword>
<comment type="catalytic activity">
    <reaction evidence="3">
        <text>adenosylcob(III)inamide + GTP = adenosylcob(III)inamide phosphate + GDP + H(+)</text>
        <dbReference type="Rhea" id="RHEA:15765"/>
        <dbReference type="ChEBI" id="CHEBI:2480"/>
        <dbReference type="ChEBI" id="CHEBI:15378"/>
        <dbReference type="ChEBI" id="CHEBI:37565"/>
        <dbReference type="ChEBI" id="CHEBI:58189"/>
        <dbReference type="ChEBI" id="CHEBI:58502"/>
        <dbReference type="EC" id="2.7.1.156"/>
    </reaction>
</comment>
<proteinExistence type="inferred from homology"/>
<evidence type="ECO:0000256" key="1">
    <source>
        <dbReference type="ARBA" id="ARBA00000312"/>
    </source>
</evidence>
<dbReference type="PANTHER" id="PTHR34848:SF1">
    <property type="entry name" value="BIFUNCTIONAL ADENOSYLCOBALAMIN BIOSYNTHESIS PROTEIN COBU"/>
    <property type="match status" value="1"/>
</dbReference>
<dbReference type="EMBL" id="SZPQ01000002">
    <property type="protein sequence ID" value="TKI08029.1"/>
    <property type="molecule type" value="Genomic_DNA"/>
</dbReference>
<keyword evidence="16" id="KW-1185">Reference proteome</keyword>
<evidence type="ECO:0000256" key="12">
    <source>
        <dbReference type="ARBA" id="ARBA00022840"/>
    </source>
</evidence>
<dbReference type="RefSeq" id="WP_136988301.1">
    <property type="nucleotide sequence ID" value="NZ_SZPQ01000002.1"/>
</dbReference>
<dbReference type="PANTHER" id="PTHR34848">
    <property type="match status" value="1"/>
</dbReference>
<keyword evidence="9 14" id="KW-0808">Transferase</keyword>
<evidence type="ECO:0000256" key="13">
    <source>
        <dbReference type="ARBA" id="ARBA00023134"/>
    </source>
</evidence>
<evidence type="ECO:0000256" key="9">
    <source>
        <dbReference type="ARBA" id="ARBA00022679"/>
    </source>
</evidence>
<evidence type="ECO:0000256" key="2">
    <source>
        <dbReference type="ARBA" id="ARBA00000711"/>
    </source>
</evidence>
<evidence type="ECO:0000256" key="7">
    <source>
        <dbReference type="ARBA" id="ARBA00007490"/>
    </source>
</evidence>
<dbReference type="NCBIfam" id="NF004469">
    <property type="entry name" value="PRK05800.1"/>
    <property type="match status" value="1"/>
</dbReference>
<evidence type="ECO:0000313" key="15">
    <source>
        <dbReference type="EMBL" id="TKI08029.1"/>
    </source>
</evidence>
<dbReference type="GO" id="GO:0008820">
    <property type="term" value="F:cobinamide phosphate guanylyltransferase activity"/>
    <property type="evidence" value="ECO:0007669"/>
    <property type="project" value="UniProtKB-EC"/>
</dbReference>
<keyword evidence="13 14" id="KW-0342">GTP-binding</keyword>
<comment type="catalytic activity">
    <reaction evidence="2 14">
        <text>adenosylcob(III)inamide phosphate + GTP + H(+) = adenosylcob(III)inamide-GDP + diphosphate</text>
        <dbReference type="Rhea" id="RHEA:22712"/>
        <dbReference type="ChEBI" id="CHEBI:15378"/>
        <dbReference type="ChEBI" id="CHEBI:33019"/>
        <dbReference type="ChEBI" id="CHEBI:37565"/>
        <dbReference type="ChEBI" id="CHEBI:58502"/>
        <dbReference type="ChEBI" id="CHEBI:60487"/>
        <dbReference type="EC" id="2.7.7.62"/>
    </reaction>
</comment>
<name>A0ABY2SPR6_9HYPH</name>
<dbReference type="SUPFAM" id="SSF52540">
    <property type="entry name" value="P-loop containing nucleoside triphosphate hydrolases"/>
    <property type="match status" value="1"/>
</dbReference>
<evidence type="ECO:0000256" key="3">
    <source>
        <dbReference type="ARBA" id="ARBA00001522"/>
    </source>
</evidence>
<evidence type="ECO:0000256" key="5">
    <source>
        <dbReference type="ARBA" id="ARBA00004692"/>
    </source>
</evidence>
<dbReference type="PIRSF" id="PIRSF006135">
    <property type="entry name" value="CobU"/>
    <property type="match status" value="1"/>
</dbReference>
<dbReference type="InterPro" id="IPR003203">
    <property type="entry name" value="CobU/CobP"/>
</dbReference>
<dbReference type="Proteomes" id="UP000305202">
    <property type="component" value="Unassembled WGS sequence"/>
</dbReference>
<comment type="catalytic activity">
    <reaction evidence="1 14">
        <text>adenosylcob(III)inamide + ATP = adenosylcob(III)inamide phosphate + ADP + H(+)</text>
        <dbReference type="Rhea" id="RHEA:15769"/>
        <dbReference type="ChEBI" id="CHEBI:2480"/>
        <dbReference type="ChEBI" id="CHEBI:15378"/>
        <dbReference type="ChEBI" id="CHEBI:30616"/>
        <dbReference type="ChEBI" id="CHEBI:58502"/>
        <dbReference type="ChEBI" id="CHEBI:456216"/>
        <dbReference type="EC" id="2.7.1.156"/>
    </reaction>
</comment>
<protein>
    <recommendedName>
        <fullName evidence="14">Bifunctional adenosylcobalamin biosynthesis protein</fullName>
        <ecNumber evidence="14">2.7.1.156</ecNumber>
        <ecNumber evidence="14">2.7.7.62</ecNumber>
    </recommendedName>
</protein>
<comment type="caution">
    <text evidence="15">The sequence shown here is derived from an EMBL/GenBank/DDBJ whole genome shotgun (WGS) entry which is preliminary data.</text>
</comment>
<reference evidence="15 16" key="1">
    <citation type="submission" date="2019-04" db="EMBL/GenBank/DDBJ databases">
        <authorList>
            <person name="Li M."/>
            <person name="Gao C."/>
        </authorList>
    </citation>
    <scope>NUCLEOTIDE SEQUENCE [LARGE SCALE GENOMIC DNA]</scope>
    <source>
        <strain evidence="15 16">BGMRC 2031</strain>
    </source>
</reference>
<dbReference type="CDD" id="cd00544">
    <property type="entry name" value="CobU"/>
    <property type="match status" value="1"/>
</dbReference>
<evidence type="ECO:0000256" key="14">
    <source>
        <dbReference type="PIRNR" id="PIRNR006135"/>
    </source>
</evidence>
<comment type="function">
    <text evidence="4 14">Catalyzes ATP-dependent phosphorylation of adenosylcobinamide and addition of GMP to adenosylcobinamide phosphate.</text>
</comment>
<dbReference type="Pfam" id="PF02283">
    <property type="entry name" value="CobU"/>
    <property type="match status" value="1"/>
</dbReference>
<sequence length="190" mass="20212">MILVTGGARSGKSRLAETLAQRANGPVLYIATSLVTDDEMARRVAQHRRDRPGHWRTHEGYRDLDKVITGQGGQVAAVLLECVTTLVTNLLFDETGLVAPEKMDFALAEGAITDQIDRLLAACAAAPCPVILVTNELGMGIVPENLLARRFRDIAGRVNQRLAAAAADVWLVVSGIPLHIKDAAAPGAAS</sequence>
<accession>A0ABY2SPR6</accession>
<evidence type="ECO:0000313" key="16">
    <source>
        <dbReference type="Proteomes" id="UP000305202"/>
    </source>
</evidence>
<organism evidence="15 16">
    <name type="scientific">Martelella alba</name>
    <dbReference type="NCBI Taxonomy" id="2590451"/>
    <lineage>
        <taxon>Bacteria</taxon>
        <taxon>Pseudomonadati</taxon>
        <taxon>Pseudomonadota</taxon>
        <taxon>Alphaproteobacteria</taxon>
        <taxon>Hyphomicrobiales</taxon>
        <taxon>Aurantimonadaceae</taxon>
        <taxon>Martelella</taxon>
    </lineage>
</organism>
<evidence type="ECO:0000256" key="6">
    <source>
        <dbReference type="ARBA" id="ARBA00005159"/>
    </source>
</evidence>
<dbReference type="Gene3D" id="3.40.50.300">
    <property type="entry name" value="P-loop containing nucleotide triphosphate hydrolases"/>
    <property type="match status" value="1"/>
</dbReference>
<evidence type="ECO:0000256" key="8">
    <source>
        <dbReference type="ARBA" id="ARBA00022573"/>
    </source>
</evidence>
<evidence type="ECO:0000256" key="11">
    <source>
        <dbReference type="ARBA" id="ARBA00022777"/>
    </source>
</evidence>
<gene>
    <name evidence="15" type="primary">cobU</name>
    <name evidence="15" type="ORF">FCN80_02420</name>
</gene>
<evidence type="ECO:0000256" key="4">
    <source>
        <dbReference type="ARBA" id="ARBA00003889"/>
    </source>
</evidence>
<keyword evidence="11 14" id="KW-0418">Kinase</keyword>
<dbReference type="GO" id="GO:0043752">
    <property type="term" value="F:adenosylcobinamide kinase activity"/>
    <property type="evidence" value="ECO:0007669"/>
    <property type="project" value="UniProtKB-EC"/>
</dbReference>
<keyword evidence="12 14" id="KW-0067">ATP-binding</keyword>
<evidence type="ECO:0000256" key="10">
    <source>
        <dbReference type="ARBA" id="ARBA00022741"/>
    </source>
</evidence>
<dbReference type="InterPro" id="IPR027417">
    <property type="entry name" value="P-loop_NTPase"/>
</dbReference>
<dbReference type="EC" id="2.7.1.156" evidence="14"/>